<protein>
    <submittedName>
        <fullName evidence="2">Uncharacterized protein</fullName>
    </submittedName>
</protein>
<evidence type="ECO:0000313" key="2">
    <source>
        <dbReference type="EMBL" id="RDX39644.1"/>
    </source>
</evidence>
<sequence>MFMLDPLHGGNPHNLLGDQINALLSDATLFRQVPGVSVWWWSFVLREHIKLTDIGRMVHAMATTGSDALRGTRRFIFEKIGKAVWGKGGVNAKLSPFGAFIDFNSEDDPWKPTCEAYYKAMKEALTVMRKDADAENGGFTTSQLEELPALRMLVTTSAPEFRSFVAKKANSAGEDKALKALSVELPVRWAYQLEHVAPFYASLAFKSLRAAAAKHLSAIGAFESIGREGRRVSVWKYWDADLGTLYEVKASPLPVAVDVLDLDLDTFLESATMRATFSAEISTIIKTVRSSKVAHFGPTAAKKQVVLDREVHTSFEDLIKTLWTNANRQLARASGTTAPYIEPSGRRDHFYEEFPTMAAKADSSAYPSLNYMQIQAERTARSRKEMDRYEGALERLGYPKPQLLGPYKDTDILPQDLVGWNGPVGAMKLDAASVPARALAAAALAKEEHRSDVEDVEMETGGPSGANTATDGEPTDPADR</sequence>
<feature type="region of interest" description="Disordered" evidence="1">
    <location>
        <begin position="445"/>
        <end position="480"/>
    </location>
</feature>
<evidence type="ECO:0000256" key="1">
    <source>
        <dbReference type="SAM" id="MobiDB-lite"/>
    </source>
</evidence>
<proteinExistence type="predicted"/>
<feature type="non-terminal residue" evidence="2">
    <location>
        <position position="1"/>
    </location>
</feature>
<evidence type="ECO:0000313" key="3">
    <source>
        <dbReference type="Proteomes" id="UP000256964"/>
    </source>
</evidence>
<gene>
    <name evidence="2" type="ORF">OH76DRAFT_1490945</name>
</gene>
<accession>A0A371CH97</accession>
<dbReference type="Proteomes" id="UP000256964">
    <property type="component" value="Unassembled WGS sequence"/>
</dbReference>
<name>A0A371CH97_9APHY</name>
<reference evidence="2 3" key="1">
    <citation type="journal article" date="2018" name="Biotechnol. Biofuels">
        <title>Integrative visual omics of the white-rot fungus Polyporus brumalis exposes the biotechnological potential of its oxidative enzymes for delignifying raw plant biomass.</title>
        <authorList>
            <person name="Miyauchi S."/>
            <person name="Rancon A."/>
            <person name="Drula E."/>
            <person name="Hage H."/>
            <person name="Chaduli D."/>
            <person name="Favel A."/>
            <person name="Grisel S."/>
            <person name="Henrissat B."/>
            <person name="Herpoel-Gimbert I."/>
            <person name="Ruiz-Duenas F.J."/>
            <person name="Chevret D."/>
            <person name="Hainaut M."/>
            <person name="Lin J."/>
            <person name="Wang M."/>
            <person name="Pangilinan J."/>
            <person name="Lipzen A."/>
            <person name="Lesage-Meessen L."/>
            <person name="Navarro D."/>
            <person name="Riley R."/>
            <person name="Grigoriev I.V."/>
            <person name="Zhou S."/>
            <person name="Raouche S."/>
            <person name="Rosso M.N."/>
        </authorList>
    </citation>
    <scope>NUCLEOTIDE SEQUENCE [LARGE SCALE GENOMIC DNA]</scope>
    <source>
        <strain evidence="2 3">BRFM 1820</strain>
    </source>
</reference>
<dbReference type="AlphaFoldDB" id="A0A371CH97"/>
<keyword evidence="3" id="KW-1185">Reference proteome</keyword>
<dbReference type="EMBL" id="KZ857700">
    <property type="protein sequence ID" value="RDX39644.1"/>
    <property type="molecule type" value="Genomic_DNA"/>
</dbReference>
<organism evidence="2 3">
    <name type="scientific">Lentinus brumalis</name>
    <dbReference type="NCBI Taxonomy" id="2498619"/>
    <lineage>
        <taxon>Eukaryota</taxon>
        <taxon>Fungi</taxon>
        <taxon>Dikarya</taxon>
        <taxon>Basidiomycota</taxon>
        <taxon>Agaricomycotina</taxon>
        <taxon>Agaricomycetes</taxon>
        <taxon>Polyporales</taxon>
        <taxon>Polyporaceae</taxon>
        <taxon>Lentinus</taxon>
    </lineage>
</organism>